<dbReference type="OrthoDB" id="9780733at2"/>
<dbReference type="STRING" id="1921803.NIES593_21790"/>
<feature type="binding site" evidence="3">
    <location>
        <position position="251"/>
    </location>
    <ligand>
        <name>substrate</name>
    </ligand>
</feature>
<feature type="chain" id="PRO_5010544312" evidence="4">
    <location>
        <begin position="22"/>
        <end position="372"/>
    </location>
</feature>
<evidence type="ECO:0000313" key="5">
    <source>
        <dbReference type="EMBL" id="OKH18702.1"/>
    </source>
</evidence>
<feature type="binding site" evidence="3">
    <location>
        <position position="225"/>
    </location>
    <ligand>
        <name>substrate</name>
    </ligand>
</feature>
<evidence type="ECO:0000256" key="3">
    <source>
        <dbReference type="PIRSR" id="PIRSR039026-2"/>
    </source>
</evidence>
<dbReference type="Pfam" id="PF03480">
    <property type="entry name" value="DctP"/>
    <property type="match status" value="1"/>
</dbReference>
<dbReference type="GO" id="GO:0055085">
    <property type="term" value="P:transmembrane transport"/>
    <property type="evidence" value="ECO:0007669"/>
    <property type="project" value="InterPro"/>
</dbReference>
<comment type="caution">
    <text evidence="5">The sequence shown here is derived from an EMBL/GenBank/DDBJ whole genome shotgun (WGS) entry which is preliminary data.</text>
</comment>
<dbReference type="PIRSF" id="PIRSF039026">
    <property type="entry name" value="SiaP"/>
    <property type="match status" value="1"/>
</dbReference>
<organism evidence="5 6">
    <name type="scientific">Hydrococcus rivularis NIES-593</name>
    <dbReference type="NCBI Taxonomy" id="1921803"/>
    <lineage>
        <taxon>Bacteria</taxon>
        <taxon>Bacillati</taxon>
        <taxon>Cyanobacteriota</taxon>
        <taxon>Cyanophyceae</taxon>
        <taxon>Pleurocapsales</taxon>
        <taxon>Hydrococcaceae</taxon>
        <taxon>Hydrococcus</taxon>
    </lineage>
</organism>
<dbReference type="RefSeq" id="WP_073601607.1">
    <property type="nucleotide sequence ID" value="NZ_MRCB01000047.1"/>
</dbReference>
<dbReference type="Gene3D" id="3.40.190.170">
    <property type="entry name" value="Bacterial extracellular solute-binding protein, family 7"/>
    <property type="match status" value="1"/>
</dbReference>
<dbReference type="AlphaFoldDB" id="A0A1U7H7S6"/>
<dbReference type="PANTHER" id="PTHR33376:SF5">
    <property type="entry name" value="EXTRACYTOPLASMIC SOLUTE RECEPTOR PROTEIN"/>
    <property type="match status" value="1"/>
</dbReference>
<keyword evidence="3" id="KW-0479">Metal-binding</keyword>
<dbReference type="EMBL" id="MRCB01000047">
    <property type="protein sequence ID" value="OKH18702.1"/>
    <property type="molecule type" value="Genomic_DNA"/>
</dbReference>
<proteinExistence type="predicted"/>
<name>A0A1U7H7S6_9CYAN</name>
<dbReference type="Proteomes" id="UP000186868">
    <property type="component" value="Unassembled WGS sequence"/>
</dbReference>
<feature type="signal peptide" evidence="4">
    <location>
        <begin position="1"/>
        <end position="21"/>
    </location>
</feature>
<dbReference type="Gene3D" id="3.40.190.10">
    <property type="entry name" value="Periplasmic binding protein-like II"/>
    <property type="match status" value="1"/>
</dbReference>
<protein>
    <submittedName>
        <fullName evidence="5">ABC transporter substrate-binding protein</fullName>
    </submittedName>
</protein>
<keyword evidence="1 4" id="KW-0732">Signal</keyword>
<evidence type="ECO:0000256" key="1">
    <source>
        <dbReference type="ARBA" id="ARBA00022729"/>
    </source>
</evidence>
<feature type="binding site" evidence="2">
    <location>
        <position position="188"/>
    </location>
    <ligand>
        <name>substrate</name>
    </ligand>
</feature>
<evidence type="ECO:0000256" key="4">
    <source>
        <dbReference type="SAM" id="SignalP"/>
    </source>
</evidence>
<feature type="binding site" evidence="2">
    <location>
        <position position="167"/>
    </location>
    <ligand>
        <name>substrate</name>
    </ligand>
</feature>
<evidence type="ECO:0000256" key="2">
    <source>
        <dbReference type="PIRSR" id="PIRSR039026-1"/>
    </source>
</evidence>
<gene>
    <name evidence="5" type="ORF">NIES593_21790</name>
</gene>
<sequence length="372" mass="41309">MKRRRLINHLAIAAASSATLAACRRNQQLLVNTEIGQAEQTQIEWRMATSWSDKVETYYQAATRICDRVERLTNGNFKITPFPAGGIAPAQQILDAVGEGKVECGHTEGIYYVAKSPALSFATSIPFGFNPSQLMAWIYGGGALELLRKAYADFNVMYFPAGTTGPQMGGWFQQKIGSLADLKGLKMRIPGIGGEVAKRIGINAINLPHAEIPAAFEQGDIDAAEFVGPYEDEKLGLNKFAKFYHYPGWHEPGTNHDLLVNLDAWKKLPKDYQEALGVAAFETQILSQSQCESLNRQALQRLLASGTELVAFEAEILKAAKEAAFELYEENASKDATFKAVYTSWKGFRKTIFFWNRVNELSYDDFVFAQAH</sequence>
<dbReference type="PROSITE" id="PS51257">
    <property type="entry name" value="PROKAR_LIPOPROTEIN"/>
    <property type="match status" value="1"/>
</dbReference>
<dbReference type="GO" id="GO:0031317">
    <property type="term" value="C:tripartite ATP-independent periplasmic transporter complex"/>
    <property type="evidence" value="ECO:0007669"/>
    <property type="project" value="InterPro"/>
</dbReference>
<keyword evidence="6" id="KW-1185">Reference proteome</keyword>
<dbReference type="SUPFAM" id="SSF53850">
    <property type="entry name" value="Periplasmic binding protein-like II"/>
    <property type="match status" value="1"/>
</dbReference>
<dbReference type="InterPro" id="IPR026289">
    <property type="entry name" value="SBP_TakP-like"/>
</dbReference>
<feature type="binding site" evidence="3">
    <location>
        <position position="226"/>
    </location>
    <ligand>
        <name>Na(+)</name>
        <dbReference type="ChEBI" id="CHEBI:29101"/>
    </ligand>
</feature>
<evidence type="ECO:0000313" key="6">
    <source>
        <dbReference type="Proteomes" id="UP000186868"/>
    </source>
</evidence>
<dbReference type="GO" id="GO:0046872">
    <property type="term" value="F:metal ion binding"/>
    <property type="evidence" value="ECO:0007669"/>
    <property type="project" value="UniProtKB-KW"/>
</dbReference>
<dbReference type="InterPro" id="IPR038404">
    <property type="entry name" value="TRAP_DctP_sf"/>
</dbReference>
<dbReference type="InterPro" id="IPR018389">
    <property type="entry name" value="DctP_fam"/>
</dbReference>
<reference evidence="5 6" key="1">
    <citation type="submission" date="2016-11" db="EMBL/GenBank/DDBJ databases">
        <title>Draft Genome Sequences of Nine Cyanobacterial Strains from Diverse Habitats.</title>
        <authorList>
            <person name="Zhu T."/>
            <person name="Hou S."/>
            <person name="Lu X."/>
            <person name="Hess W.R."/>
        </authorList>
    </citation>
    <scope>NUCLEOTIDE SEQUENCE [LARGE SCALE GENOMIC DNA]</scope>
    <source>
        <strain evidence="5 6">NIES-593</strain>
    </source>
</reference>
<accession>A0A1U7H7S6</accession>
<dbReference type="PANTHER" id="PTHR33376">
    <property type="match status" value="1"/>
</dbReference>